<reference evidence="2 3" key="1">
    <citation type="submission" date="2023-07" db="EMBL/GenBank/DDBJ databases">
        <title>Sorghum-associated microbial communities from plants grown in Nebraska, USA.</title>
        <authorList>
            <person name="Schachtman D."/>
        </authorList>
    </citation>
    <scope>NUCLEOTIDE SEQUENCE [LARGE SCALE GENOMIC DNA]</scope>
    <source>
        <strain evidence="2 3">3262</strain>
    </source>
</reference>
<feature type="domain" description="Methyltransferase" evidence="1">
    <location>
        <begin position="36"/>
        <end position="128"/>
    </location>
</feature>
<keyword evidence="2" id="KW-0489">Methyltransferase</keyword>
<sequence length="207" mass="22926">MKEFWNERYSQPAYAYGTAPNKFLETQLPGLKPGSILMPGDGEGRNGVYAAKLGWEVTCADLSEAGKAKALALANANRVSLDYRVGDIEILNFEPGSFDTIALIYAHFAASRKAAIHQQLHSWLKPGGIIILEAFRKTHLEFNTANPNVGGPRELGMLYSPEELFTGFPDYEVIFLDEPDIRLQEGIYHDGTGAVIRYVGQKPNLKH</sequence>
<evidence type="ECO:0000313" key="3">
    <source>
        <dbReference type="Proteomes" id="UP001247620"/>
    </source>
</evidence>
<protein>
    <submittedName>
        <fullName evidence="2">SAM-dependent methyltransferase</fullName>
    </submittedName>
</protein>
<keyword evidence="2" id="KW-0808">Transferase</keyword>
<dbReference type="RefSeq" id="WP_310099659.1">
    <property type="nucleotide sequence ID" value="NZ_JAVDUU010000004.1"/>
</dbReference>
<organism evidence="2 3">
    <name type="scientific">Mucilaginibacter pocheonensis</name>
    <dbReference type="NCBI Taxonomy" id="398050"/>
    <lineage>
        <taxon>Bacteria</taxon>
        <taxon>Pseudomonadati</taxon>
        <taxon>Bacteroidota</taxon>
        <taxon>Sphingobacteriia</taxon>
        <taxon>Sphingobacteriales</taxon>
        <taxon>Sphingobacteriaceae</taxon>
        <taxon>Mucilaginibacter</taxon>
    </lineage>
</organism>
<dbReference type="GO" id="GO:0032259">
    <property type="term" value="P:methylation"/>
    <property type="evidence" value="ECO:0007669"/>
    <property type="project" value="UniProtKB-KW"/>
</dbReference>
<dbReference type="EMBL" id="JAVDUU010000004">
    <property type="protein sequence ID" value="MDR6944138.1"/>
    <property type="molecule type" value="Genomic_DNA"/>
</dbReference>
<proteinExistence type="predicted"/>
<dbReference type="Proteomes" id="UP001247620">
    <property type="component" value="Unassembled WGS sequence"/>
</dbReference>
<name>A0ABU1TFN9_9SPHI</name>
<comment type="caution">
    <text evidence="2">The sequence shown here is derived from an EMBL/GenBank/DDBJ whole genome shotgun (WGS) entry which is preliminary data.</text>
</comment>
<evidence type="ECO:0000259" key="1">
    <source>
        <dbReference type="Pfam" id="PF13649"/>
    </source>
</evidence>
<evidence type="ECO:0000313" key="2">
    <source>
        <dbReference type="EMBL" id="MDR6944138.1"/>
    </source>
</evidence>
<dbReference type="Gene3D" id="3.40.50.150">
    <property type="entry name" value="Vaccinia Virus protein VP39"/>
    <property type="match status" value="1"/>
</dbReference>
<dbReference type="Pfam" id="PF13649">
    <property type="entry name" value="Methyltransf_25"/>
    <property type="match status" value="1"/>
</dbReference>
<dbReference type="SUPFAM" id="SSF53335">
    <property type="entry name" value="S-adenosyl-L-methionine-dependent methyltransferases"/>
    <property type="match status" value="1"/>
</dbReference>
<dbReference type="InterPro" id="IPR041698">
    <property type="entry name" value="Methyltransf_25"/>
</dbReference>
<gene>
    <name evidence="2" type="ORF">J2W55_003998</name>
</gene>
<keyword evidence="3" id="KW-1185">Reference proteome</keyword>
<dbReference type="CDD" id="cd02440">
    <property type="entry name" value="AdoMet_MTases"/>
    <property type="match status" value="1"/>
</dbReference>
<dbReference type="InterPro" id="IPR029063">
    <property type="entry name" value="SAM-dependent_MTases_sf"/>
</dbReference>
<accession>A0ABU1TFN9</accession>
<dbReference type="GO" id="GO:0008168">
    <property type="term" value="F:methyltransferase activity"/>
    <property type="evidence" value="ECO:0007669"/>
    <property type="project" value="UniProtKB-KW"/>
</dbReference>